<reference evidence="3 6" key="2">
    <citation type="submission" date="2020-08" db="EMBL/GenBank/DDBJ databases">
        <title>Genome public.</title>
        <authorList>
            <person name="Liu C."/>
            <person name="Sun Q."/>
        </authorList>
    </citation>
    <scope>NUCLEOTIDE SEQUENCE [LARGE SCALE GENOMIC DNA]</scope>
    <source>
        <strain evidence="3 6">426_9</strain>
    </source>
</reference>
<dbReference type="InterPro" id="IPR005537">
    <property type="entry name" value="RAMP_III_fam"/>
</dbReference>
<dbReference type="PANTHER" id="PTHR39965:SF1">
    <property type="entry name" value="CRISPR SYSTEM CMR SUBUNIT CMR6"/>
    <property type="match status" value="1"/>
</dbReference>
<dbReference type="PANTHER" id="PTHR39965">
    <property type="entry name" value="CRISPR SYSTEM CMR SUBUNIT CMR6"/>
    <property type="match status" value="1"/>
</dbReference>
<evidence type="ECO:0000256" key="1">
    <source>
        <dbReference type="ARBA" id="ARBA00023118"/>
    </source>
</evidence>
<dbReference type="InterPro" id="IPR010172">
    <property type="entry name" value="CRISPR-assoc_prot_TM1791"/>
</dbReference>
<organism evidence="4 5">
    <name type="scientific">Parabacteroides acidifaciens</name>
    <dbReference type="NCBI Taxonomy" id="2290935"/>
    <lineage>
        <taxon>Bacteria</taxon>
        <taxon>Pseudomonadati</taxon>
        <taxon>Bacteroidota</taxon>
        <taxon>Bacteroidia</taxon>
        <taxon>Bacteroidales</taxon>
        <taxon>Tannerellaceae</taxon>
        <taxon>Parabacteroides</taxon>
    </lineage>
</organism>
<evidence type="ECO:0000313" key="3">
    <source>
        <dbReference type="EMBL" id="MBC8602925.1"/>
    </source>
</evidence>
<evidence type="ECO:0000259" key="2">
    <source>
        <dbReference type="Pfam" id="PF03787"/>
    </source>
</evidence>
<sequence length="254" mass="28779">MKQNIGKLFYQDYYKEVNFDYVLRRRGKPDDISQKYIQNMNKAIKEAELEEIKKLEICSNCLLTKIAYPGLVTGIGLEHSSKNLKGAFNLGMHFDYTTGMPVVYGSSVKGVLKSYFEDFCAKEGIPEEEGKVLKKEIFDGVRRDGTHISIYKRDIFFDAVIVEPNKKKHFLEEDAITPHTGGPLKEPIPITMLKIASGCKIEFRFRLHESKCKVNGKTYSSGEKLNLFKDILETVGIGAKTNVGYGQFLSVLVK</sequence>
<dbReference type="GO" id="GO:0051607">
    <property type="term" value="P:defense response to virus"/>
    <property type="evidence" value="ECO:0007669"/>
    <property type="project" value="UniProtKB-KW"/>
</dbReference>
<protein>
    <submittedName>
        <fullName evidence="4">Type III-B CRISPR module RAMP protein Cmr6</fullName>
    </submittedName>
</protein>
<keyword evidence="1" id="KW-0051">Antiviral defense</keyword>
<reference evidence="4 5" key="1">
    <citation type="submission" date="2018-07" db="EMBL/GenBank/DDBJ databases">
        <title>Parabacteroides acidifaciens nov. sp., isolated from human feces.</title>
        <authorList>
            <person name="Wang Y.J."/>
        </authorList>
    </citation>
    <scope>NUCLEOTIDE SEQUENCE [LARGE SCALE GENOMIC DNA]</scope>
    <source>
        <strain evidence="4 5">426-9</strain>
    </source>
</reference>
<evidence type="ECO:0000313" key="6">
    <source>
        <dbReference type="Proteomes" id="UP000629596"/>
    </source>
</evidence>
<dbReference type="Proteomes" id="UP000629596">
    <property type="component" value="Unassembled WGS sequence"/>
</dbReference>
<proteinExistence type="predicted"/>
<keyword evidence="6" id="KW-1185">Reference proteome</keyword>
<evidence type="ECO:0000313" key="4">
    <source>
        <dbReference type="EMBL" id="RDU48330.1"/>
    </source>
</evidence>
<dbReference type="Pfam" id="PF03787">
    <property type="entry name" value="RAMPs"/>
    <property type="match status" value="1"/>
</dbReference>
<gene>
    <name evidence="4" type="primary">cmr6</name>
    <name evidence="4" type="ORF">DWU89_14880</name>
    <name evidence="3" type="ORF">H8784_14505</name>
</gene>
<dbReference type="EMBL" id="QREV01000041">
    <property type="protein sequence ID" value="RDU48330.1"/>
    <property type="molecule type" value="Genomic_DNA"/>
</dbReference>
<evidence type="ECO:0000313" key="5">
    <source>
        <dbReference type="Proteomes" id="UP000256321"/>
    </source>
</evidence>
<name>A0A3D8HC28_9BACT</name>
<dbReference type="EMBL" id="JACRTI010000041">
    <property type="protein sequence ID" value="MBC8602925.1"/>
    <property type="molecule type" value="Genomic_DNA"/>
</dbReference>
<accession>A0A3D8HC28</accession>
<dbReference type="AlphaFoldDB" id="A0A3D8HC28"/>
<comment type="caution">
    <text evidence="4">The sequence shown here is derived from an EMBL/GenBank/DDBJ whole genome shotgun (WGS) entry which is preliminary data.</text>
</comment>
<dbReference type="RefSeq" id="WP_115500420.1">
    <property type="nucleotide sequence ID" value="NZ_JACRTI010000041.1"/>
</dbReference>
<dbReference type="Proteomes" id="UP000256321">
    <property type="component" value="Unassembled WGS sequence"/>
</dbReference>
<feature type="domain" description="CRISPR type III-associated protein" evidence="2">
    <location>
        <begin position="84"/>
        <end position="248"/>
    </location>
</feature>
<dbReference type="NCBIfam" id="TIGR01898">
    <property type="entry name" value="cas_TM1791_cmr6"/>
    <property type="match status" value="1"/>
</dbReference>